<evidence type="ECO:0000256" key="2">
    <source>
        <dbReference type="ARBA" id="ARBA00011028"/>
    </source>
</evidence>
<dbReference type="Proteomes" id="UP000199577">
    <property type="component" value="Unassembled WGS sequence"/>
</dbReference>
<dbReference type="PRINTS" id="PR00691">
    <property type="entry name" value="ADHESINB"/>
</dbReference>
<evidence type="ECO:0000256" key="4">
    <source>
        <dbReference type="ARBA" id="ARBA00022723"/>
    </source>
</evidence>
<keyword evidence="8" id="KW-1185">Reference proteome</keyword>
<comment type="subcellular location">
    <subcellularLocation>
        <location evidence="1">Cell envelope</location>
    </subcellularLocation>
</comment>
<organism evidence="7 8">
    <name type="scientific">Parapedobacter composti</name>
    <dbReference type="NCBI Taxonomy" id="623281"/>
    <lineage>
        <taxon>Bacteria</taxon>
        <taxon>Pseudomonadati</taxon>
        <taxon>Bacteroidota</taxon>
        <taxon>Sphingobacteriia</taxon>
        <taxon>Sphingobacteriales</taxon>
        <taxon>Sphingobacteriaceae</taxon>
        <taxon>Parapedobacter</taxon>
    </lineage>
</organism>
<evidence type="ECO:0000256" key="5">
    <source>
        <dbReference type="ARBA" id="ARBA00022729"/>
    </source>
</evidence>
<dbReference type="STRING" id="623281.SAMN05421747_11489"/>
<dbReference type="Pfam" id="PF01297">
    <property type="entry name" value="ZnuA"/>
    <property type="match status" value="1"/>
</dbReference>
<dbReference type="InterPro" id="IPR006129">
    <property type="entry name" value="AdhesinB"/>
</dbReference>
<accession>A0A1I1K503</accession>
<keyword evidence="5" id="KW-0732">Signal</keyword>
<keyword evidence="4" id="KW-0479">Metal-binding</keyword>
<evidence type="ECO:0000256" key="3">
    <source>
        <dbReference type="ARBA" id="ARBA00022448"/>
    </source>
</evidence>
<dbReference type="InterPro" id="IPR006128">
    <property type="entry name" value="Lipoprotein_PsaA-like"/>
</dbReference>
<protein>
    <submittedName>
        <fullName evidence="7">Manganese/zinc/iron transport system substrate-binding protein</fullName>
    </submittedName>
</protein>
<dbReference type="InterPro" id="IPR050492">
    <property type="entry name" value="Bact_metal-bind_prot9"/>
</dbReference>
<dbReference type="PRINTS" id="PR00690">
    <property type="entry name" value="ADHESNFAMILY"/>
</dbReference>
<dbReference type="PANTHER" id="PTHR42953:SF1">
    <property type="entry name" value="METAL-BINDING PROTEIN HI_0362-RELATED"/>
    <property type="match status" value="1"/>
</dbReference>
<dbReference type="Gene3D" id="3.40.50.1980">
    <property type="entry name" value="Nitrogenase molybdenum iron protein domain"/>
    <property type="match status" value="2"/>
</dbReference>
<dbReference type="GO" id="GO:0030001">
    <property type="term" value="P:metal ion transport"/>
    <property type="evidence" value="ECO:0007669"/>
    <property type="project" value="InterPro"/>
</dbReference>
<gene>
    <name evidence="7" type="ORF">SAMN05421747_11489</name>
</gene>
<dbReference type="GO" id="GO:0007155">
    <property type="term" value="P:cell adhesion"/>
    <property type="evidence" value="ECO:0007669"/>
    <property type="project" value="InterPro"/>
</dbReference>
<evidence type="ECO:0000256" key="6">
    <source>
        <dbReference type="RuleBase" id="RU003512"/>
    </source>
</evidence>
<dbReference type="EMBL" id="FOLL01000014">
    <property type="protein sequence ID" value="SFC55695.1"/>
    <property type="molecule type" value="Genomic_DNA"/>
</dbReference>
<reference evidence="8" key="1">
    <citation type="submission" date="2016-10" db="EMBL/GenBank/DDBJ databases">
        <authorList>
            <person name="Varghese N."/>
            <person name="Submissions S."/>
        </authorList>
    </citation>
    <scope>NUCLEOTIDE SEQUENCE [LARGE SCALE GENOMIC DNA]</scope>
    <source>
        <strain evidence="8">DSM 22900</strain>
    </source>
</reference>
<dbReference type="GO" id="GO:0046872">
    <property type="term" value="F:metal ion binding"/>
    <property type="evidence" value="ECO:0007669"/>
    <property type="project" value="UniProtKB-KW"/>
</dbReference>
<keyword evidence="3 6" id="KW-0813">Transport</keyword>
<proteinExistence type="inferred from homology"/>
<dbReference type="InterPro" id="IPR006127">
    <property type="entry name" value="ZnuA-like"/>
</dbReference>
<evidence type="ECO:0000313" key="8">
    <source>
        <dbReference type="Proteomes" id="UP000199577"/>
    </source>
</evidence>
<name>A0A1I1K503_9SPHI</name>
<evidence type="ECO:0000256" key="1">
    <source>
        <dbReference type="ARBA" id="ARBA00004196"/>
    </source>
</evidence>
<dbReference type="SUPFAM" id="SSF53807">
    <property type="entry name" value="Helical backbone' metal receptor"/>
    <property type="match status" value="1"/>
</dbReference>
<sequence>MFALTMGIRYQHGLVIVICLIMCISCGQPQQAMRDGKPYILATTGMIADMLLHITGDSATVEALMAPGVDPHLYKASQGDLAKILKADYLFYNGLHLEGKLGSILEKQRRIKPVIAIADRLPGLIELDRNSYDPHIWFDVSLWKAATAHATAQLAKLDSGNAAYYRANGQAYMAQLDSLDAWVRMRINTLPEDRRVLVTAHDAFNYFGRAYGMEVKGLQGISTLAEFGLQDVSALVNYIVERQIPAVFVESSVSDRALKAVLAGVQERGGTVHIGGQLFSDAMGARGTPQGTYMGMVKHNVNTMVNALL</sequence>
<dbReference type="AlphaFoldDB" id="A0A1I1K503"/>
<evidence type="ECO:0000313" key="7">
    <source>
        <dbReference type="EMBL" id="SFC55695.1"/>
    </source>
</evidence>
<dbReference type="PANTHER" id="PTHR42953">
    <property type="entry name" value="HIGH-AFFINITY ZINC UPTAKE SYSTEM PROTEIN ZNUA-RELATED"/>
    <property type="match status" value="1"/>
</dbReference>
<comment type="similarity">
    <text evidence="2 6">Belongs to the bacterial solute-binding protein 9 family.</text>
</comment>
<dbReference type="RefSeq" id="WP_211657617.1">
    <property type="nucleotide sequence ID" value="NZ_FOLL01000014.1"/>
</dbReference>
<dbReference type="GO" id="GO:0030313">
    <property type="term" value="C:cell envelope"/>
    <property type="evidence" value="ECO:0007669"/>
    <property type="project" value="UniProtKB-SubCell"/>
</dbReference>